<sequence length="84" mass="8759">MTRIVLHVDRLVLRGVAPGDAAALGEALRAELGRRLAQPGALDALRAANGQHRLDAGRLRLAPERGTAALGKAVARRIIPGGEP</sequence>
<protein>
    <submittedName>
        <fullName evidence="1">Uncharacterized protein</fullName>
    </submittedName>
</protein>
<evidence type="ECO:0000313" key="2">
    <source>
        <dbReference type="Proteomes" id="UP000306973"/>
    </source>
</evidence>
<comment type="caution">
    <text evidence="1">The sequence shown here is derived from an EMBL/GenBank/DDBJ whole genome shotgun (WGS) entry which is preliminary data.</text>
</comment>
<reference evidence="1 2" key="1">
    <citation type="journal article" date="2007" name="Int. J. Syst. Evol. Microbiol.">
        <title>Halomonas saccharevitans sp. nov., Halomonas arcis sp. nov. and Halomonas subterranea sp. nov., halophilic bacteria isolated from hypersaline environments of China.</title>
        <authorList>
            <person name="Xu X.W."/>
            <person name="Wu Y.H."/>
            <person name="Zhou Z."/>
            <person name="Wang C.S."/>
            <person name="Zhou Y.G."/>
            <person name="Zhang H.B."/>
            <person name="Wang Y."/>
            <person name="Wu M."/>
        </authorList>
    </citation>
    <scope>NUCLEOTIDE SEQUENCE [LARGE SCALE GENOMIC DNA]</scope>
    <source>
        <strain evidence="1 2">TBZ3</strain>
    </source>
</reference>
<evidence type="ECO:0000313" key="1">
    <source>
        <dbReference type="EMBL" id="TLF52866.1"/>
    </source>
</evidence>
<dbReference type="EMBL" id="VBUI01000004">
    <property type="protein sequence ID" value="TLF52866.1"/>
    <property type="molecule type" value="Genomic_DNA"/>
</dbReference>
<organism evidence="1 2">
    <name type="scientific">Halomonas urmiana</name>
    <dbReference type="NCBI Taxonomy" id="490901"/>
    <lineage>
        <taxon>Bacteria</taxon>
        <taxon>Pseudomonadati</taxon>
        <taxon>Pseudomonadota</taxon>
        <taxon>Gammaproteobacteria</taxon>
        <taxon>Oceanospirillales</taxon>
        <taxon>Halomonadaceae</taxon>
        <taxon>Halomonas</taxon>
    </lineage>
</organism>
<proteinExistence type="predicted"/>
<keyword evidence="2" id="KW-1185">Reference proteome</keyword>
<accession>A0A5R8ML34</accession>
<dbReference type="OrthoDB" id="9182833at2"/>
<dbReference type="AlphaFoldDB" id="A0A5R8ML34"/>
<gene>
    <name evidence="1" type="ORF">FEI13_03960</name>
</gene>
<dbReference type="RefSeq" id="WP_138179726.1">
    <property type="nucleotide sequence ID" value="NZ_VBUI01000004.1"/>
</dbReference>
<name>A0A5R8ML34_9GAMM</name>
<dbReference type="Proteomes" id="UP000306973">
    <property type="component" value="Unassembled WGS sequence"/>
</dbReference>